<dbReference type="InterPro" id="IPR013750">
    <property type="entry name" value="GHMP_kinase_C_dom"/>
</dbReference>
<feature type="domain" description="GDP-fucose pyrophosphorylase" evidence="8">
    <location>
        <begin position="151"/>
        <end position="559"/>
    </location>
</feature>
<dbReference type="GO" id="GO:0005524">
    <property type="term" value="F:ATP binding"/>
    <property type="evidence" value="ECO:0007669"/>
    <property type="project" value="UniProtKB-KW"/>
</dbReference>
<gene>
    <name evidence="10" type="ORF">OLC1_LOCUS10764</name>
</gene>
<feature type="domain" description="GHMP kinase C-terminal" evidence="9">
    <location>
        <begin position="1007"/>
        <end position="1073"/>
    </location>
</feature>
<accession>A0AAV1CZM9</accession>
<sequence>MEADNSNIRKKGRTKAKANLENTLRKAWYHLRLSVRHPTRVPTWDAIILTAASPEQALLYDWQLQRAKRVGRIAPCTVTLSVPDPNGHRIGSGAATLHALLALAQYYNNNLNADDSSILENHPGASRPAISTTNGRSRKDNPFPLTLMELVTKKHILLLHAGGDSKRVPWANPMGKVFLPLPYLASDDPDGPVPLLFDHILAIASCARQAFKNEGGLFTMTGDVLPCFDASSLLLPEDSSCIITVPITLDIASNHGVIVASKSMTADENYAISLVGNLLQKPSLKELAEHGAVLDDGRALLDTGIIAVRGKAWVDLLTLALYSEPMILELLECRKEVSLYEDLVAAWVPAKHTWLKQRPLGEKLVSGLGEQNMFSYCAYDLLFLHFGTSNEVLDHLSSSGSRLVCRRHLCSIPATTESDIADSGIIISSQITSGVSVGEDSLVYDSSISGGVRIGSQCIVVGVHIPGAGNRITEDPFKFMLPDRHCLWEVPLVGYTQKVIVYCGVHDNPKHERSKEGTFCGKPWDKVLNDLAIQDADLWCFEETQVKCLWNAKLFPILPYSEMLEVATWLMGLSHSKEDKSRGSLWRRSQRISLEELHRVIDFPNMCTGSSKHRADLAAGIVTASLKFGLLGRNVSQLCEEVMLEEEFGMHKCSQFLAFCPNLQNQNYQILPRSRAYQVQVDLLRMCNGERRAVEAENHVWAAVTDETASAVRYGFRENILESSNVPSKGGHVGAKFAGYPDQSFFHRKVKVELPVRVDFVGGWSDTPPWSLERAGCVLNMAITLEGSLPIGTIIETTETAGVYISDDNNECLHIKEFSSITPPFDGSDPFRLVKSALLVTGIVNGKILQSSMGLKIKTWADVPRGSGLGTSSILAAAVVKALLQITEEDASNENVARLVLVLEQFMGTGGGWQDQIGGLYPGIKCTSSFPGIPLRLQVIPLLLSPQMIMELQQRLLVVFTGQVRLAHQVLQKVVTRYLRRDNLLISSIKRLAELAKTGREALMNCEIDELGAIMQEAWRLHQELDPYCSNEFVDKLFAFCDPYCCGYKLVGAGGGGFALLLAKNAHSAEELRVLLDQNSDFGVKLYKWNLFIEESQ</sequence>
<dbReference type="PRINTS" id="PR00959">
    <property type="entry name" value="MEVGALKINASE"/>
</dbReference>
<evidence type="ECO:0000256" key="6">
    <source>
        <dbReference type="SAM" id="MobiDB-lite"/>
    </source>
</evidence>
<dbReference type="Pfam" id="PF00288">
    <property type="entry name" value="GHMP_kinases_N"/>
    <property type="match status" value="1"/>
</dbReference>
<evidence type="ECO:0000313" key="11">
    <source>
        <dbReference type="Proteomes" id="UP001161247"/>
    </source>
</evidence>
<evidence type="ECO:0000259" key="9">
    <source>
        <dbReference type="Pfam" id="PF08544"/>
    </source>
</evidence>
<evidence type="ECO:0000256" key="5">
    <source>
        <dbReference type="ARBA" id="ARBA00038121"/>
    </source>
</evidence>
<dbReference type="InterPro" id="IPR020568">
    <property type="entry name" value="Ribosomal_Su5_D2-typ_SF"/>
</dbReference>
<reference evidence="10" key="1">
    <citation type="submission" date="2023-03" db="EMBL/GenBank/DDBJ databases">
        <authorList>
            <person name="Julca I."/>
        </authorList>
    </citation>
    <scope>NUCLEOTIDE SEQUENCE</scope>
</reference>
<keyword evidence="3" id="KW-0418">Kinase</keyword>
<dbReference type="PANTHER" id="PTHR32463">
    <property type="entry name" value="L-FUCOSE KINASE"/>
    <property type="match status" value="1"/>
</dbReference>
<dbReference type="Gene3D" id="3.30.230.120">
    <property type="match status" value="1"/>
</dbReference>
<keyword evidence="1" id="KW-0808">Transferase</keyword>
<comment type="similarity">
    <text evidence="5">Belongs to the GHMP kinase family.</text>
</comment>
<evidence type="ECO:0000256" key="4">
    <source>
        <dbReference type="ARBA" id="ARBA00022840"/>
    </source>
</evidence>
<dbReference type="PANTHER" id="PTHR32463:SF0">
    <property type="entry name" value="L-FUCOSE KINASE"/>
    <property type="match status" value="1"/>
</dbReference>
<dbReference type="AlphaFoldDB" id="A0AAV1CZM9"/>
<dbReference type="InterPro" id="IPR012887">
    <property type="entry name" value="GDP_fucose_pyrophosphorylase"/>
</dbReference>
<dbReference type="Pfam" id="PF08544">
    <property type="entry name" value="GHMP_kinases_C"/>
    <property type="match status" value="1"/>
</dbReference>
<dbReference type="GO" id="GO:0042352">
    <property type="term" value="P:GDP-L-fucose salvage"/>
    <property type="evidence" value="ECO:0007669"/>
    <property type="project" value="TreeGrafter"/>
</dbReference>
<dbReference type="Proteomes" id="UP001161247">
    <property type="component" value="Chromosome 4"/>
</dbReference>
<dbReference type="InterPro" id="IPR006204">
    <property type="entry name" value="GHMP_kinase_N_dom"/>
</dbReference>
<organism evidence="10 11">
    <name type="scientific">Oldenlandia corymbosa var. corymbosa</name>
    <dbReference type="NCBI Taxonomy" id="529605"/>
    <lineage>
        <taxon>Eukaryota</taxon>
        <taxon>Viridiplantae</taxon>
        <taxon>Streptophyta</taxon>
        <taxon>Embryophyta</taxon>
        <taxon>Tracheophyta</taxon>
        <taxon>Spermatophyta</taxon>
        <taxon>Magnoliopsida</taxon>
        <taxon>eudicotyledons</taxon>
        <taxon>Gunneridae</taxon>
        <taxon>Pentapetalae</taxon>
        <taxon>asterids</taxon>
        <taxon>lamiids</taxon>
        <taxon>Gentianales</taxon>
        <taxon>Rubiaceae</taxon>
        <taxon>Rubioideae</taxon>
        <taxon>Spermacoceae</taxon>
        <taxon>Hedyotis-Oldenlandia complex</taxon>
        <taxon>Oldenlandia</taxon>
    </lineage>
</organism>
<evidence type="ECO:0000313" key="10">
    <source>
        <dbReference type="EMBL" id="CAI9101095.1"/>
    </source>
</evidence>
<evidence type="ECO:0000259" key="7">
    <source>
        <dbReference type="Pfam" id="PF00288"/>
    </source>
</evidence>
<dbReference type="SUPFAM" id="SSF54211">
    <property type="entry name" value="Ribosomal protein S5 domain 2-like"/>
    <property type="match status" value="1"/>
</dbReference>
<keyword evidence="11" id="KW-1185">Reference proteome</keyword>
<keyword evidence="2" id="KW-0547">Nucleotide-binding</keyword>
<dbReference type="InterPro" id="IPR036554">
    <property type="entry name" value="GHMP_kinase_C_sf"/>
</dbReference>
<dbReference type="InterPro" id="IPR052203">
    <property type="entry name" value="GHMP_Kinase-Related"/>
</dbReference>
<protein>
    <submittedName>
        <fullName evidence="10">OLC1v1038345C3</fullName>
    </submittedName>
</protein>
<dbReference type="GO" id="GO:0050201">
    <property type="term" value="F:fucokinase activity"/>
    <property type="evidence" value="ECO:0007669"/>
    <property type="project" value="TreeGrafter"/>
</dbReference>
<name>A0AAV1CZM9_OLDCO</name>
<evidence type="ECO:0000256" key="1">
    <source>
        <dbReference type="ARBA" id="ARBA00022679"/>
    </source>
</evidence>
<dbReference type="EMBL" id="OX459121">
    <property type="protein sequence ID" value="CAI9101095.1"/>
    <property type="molecule type" value="Genomic_DNA"/>
</dbReference>
<dbReference type="SUPFAM" id="SSF55060">
    <property type="entry name" value="GHMP Kinase, C-terminal domain"/>
    <property type="match status" value="1"/>
</dbReference>
<feature type="region of interest" description="Disordered" evidence="6">
    <location>
        <begin position="118"/>
        <end position="140"/>
    </location>
</feature>
<dbReference type="FunFam" id="3.30.230.120:FF:000002">
    <property type="entry name" value="Bifunctional fucokinase/fucose pyrophosphorylase"/>
    <property type="match status" value="1"/>
</dbReference>
<proteinExistence type="inferred from homology"/>
<evidence type="ECO:0000256" key="2">
    <source>
        <dbReference type="ARBA" id="ARBA00022741"/>
    </source>
</evidence>
<evidence type="ECO:0000256" key="3">
    <source>
        <dbReference type="ARBA" id="ARBA00022777"/>
    </source>
</evidence>
<evidence type="ECO:0000259" key="8">
    <source>
        <dbReference type="Pfam" id="PF07959"/>
    </source>
</evidence>
<keyword evidence="4" id="KW-0067">ATP-binding</keyword>
<feature type="domain" description="GHMP kinase N-terminal" evidence="7">
    <location>
        <begin position="853"/>
        <end position="920"/>
    </location>
</feature>
<dbReference type="Pfam" id="PF07959">
    <property type="entry name" value="Fucose_pyrophosphorylase"/>
    <property type="match status" value="1"/>
</dbReference>